<evidence type="ECO:0000256" key="1">
    <source>
        <dbReference type="ARBA" id="ARBA00022741"/>
    </source>
</evidence>
<protein>
    <submittedName>
        <fullName evidence="4">ATPase</fullName>
    </submittedName>
</protein>
<dbReference type="Gene3D" id="3.40.50.300">
    <property type="entry name" value="P-loop containing nucleotide triphosphate hydrolases"/>
    <property type="match status" value="1"/>
</dbReference>
<dbReference type="GO" id="GO:0005829">
    <property type="term" value="C:cytosol"/>
    <property type="evidence" value="ECO:0007669"/>
    <property type="project" value="TreeGrafter"/>
</dbReference>
<dbReference type="InterPro" id="IPR025669">
    <property type="entry name" value="AAA_dom"/>
</dbReference>
<dbReference type="Proteomes" id="UP000010847">
    <property type="component" value="Chromosome"/>
</dbReference>
<evidence type="ECO:0000256" key="2">
    <source>
        <dbReference type="ARBA" id="ARBA00022840"/>
    </source>
</evidence>
<dbReference type="GO" id="GO:0009898">
    <property type="term" value="C:cytoplasmic side of plasma membrane"/>
    <property type="evidence" value="ECO:0007669"/>
    <property type="project" value="TreeGrafter"/>
</dbReference>
<dbReference type="PANTHER" id="PTHR43384">
    <property type="entry name" value="SEPTUM SITE-DETERMINING PROTEIN MIND HOMOLOG, CHLOROPLASTIC-RELATED"/>
    <property type="match status" value="1"/>
</dbReference>
<dbReference type="GO" id="GO:0016887">
    <property type="term" value="F:ATP hydrolysis activity"/>
    <property type="evidence" value="ECO:0007669"/>
    <property type="project" value="TreeGrafter"/>
</dbReference>
<name>W0EAJ4_9FIRM</name>
<dbReference type="CDD" id="cd02038">
    <property type="entry name" value="FlhG-like"/>
    <property type="match status" value="1"/>
</dbReference>
<keyword evidence="5" id="KW-1185">Reference proteome</keyword>
<dbReference type="InterPro" id="IPR033875">
    <property type="entry name" value="FlhG"/>
</dbReference>
<dbReference type="Pfam" id="PF13614">
    <property type="entry name" value="AAA_31"/>
    <property type="match status" value="1"/>
</dbReference>
<dbReference type="STRING" id="871968.DESME_12630"/>
<dbReference type="PIRSF" id="PIRSF003092">
    <property type="entry name" value="MinD"/>
    <property type="match status" value="1"/>
</dbReference>
<sequence>MHDQATALRKMAIQKNPAHKGSLRVIAVTSGKGGVGKTNFTVNIALALIDMGYRVIILDGDLGLANVDIACGVTPHFTLEHLLSGEKTIEEILVYGPKGLGILPGGSGVQDLANIERANLENVIRNLGRLEGLTDILIIDTGAGLGHTVTNFLKAADDIILLTTPEPTALTDAYGMLKALSSDDPEDPEDPEDKKIKVNVVVNRVAQETDARLTFERLENAVHKFLHGSVSLLGWVYEDPSVGKAIMNQEPLAIAYPTSSAYRCIQWIAGSVSGLYLAPPRKAAGIRGFLTQLLRR</sequence>
<dbReference type="eggNOG" id="COG0455">
    <property type="taxonomic scope" value="Bacteria"/>
</dbReference>
<dbReference type="AlphaFoldDB" id="W0EAJ4"/>
<evidence type="ECO:0000259" key="3">
    <source>
        <dbReference type="Pfam" id="PF13614"/>
    </source>
</evidence>
<keyword evidence="1" id="KW-0547">Nucleotide-binding</keyword>
<dbReference type="EMBL" id="CP007032">
    <property type="protein sequence ID" value="AHF07772.1"/>
    <property type="molecule type" value="Genomic_DNA"/>
</dbReference>
<gene>
    <name evidence="4" type="ORF">DESME_12630</name>
</gene>
<dbReference type="RefSeq" id="WP_006716701.1">
    <property type="nucleotide sequence ID" value="NZ_CP007032.1"/>
</dbReference>
<dbReference type="HOGENOM" id="CLU_037612_0_0_9"/>
<accession>W0EAJ4</accession>
<reference evidence="4 5" key="1">
    <citation type="submission" date="2013-12" db="EMBL/GenBank/DDBJ databases">
        <authorList>
            <consortium name="DOE Joint Genome Institute"/>
            <person name="Smidt H."/>
            <person name="Huntemann M."/>
            <person name="Han J."/>
            <person name="Chen A."/>
            <person name="Kyrpides N."/>
            <person name="Mavromatis K."/>
            <person name="Markowitz V."/>
            <person name="Palaniappan K."/>
            <person name="Ivanova N."/>
            <person name="Schaumberg A."/>
            <person name="Pati A."/>
            <person name="Liolios K."/>
            <person name="Nordberg H.P."/>
            <person name="Cantor M.N."/>
            <person name="Hua S.X."/>
            <person name="Woyke T."/>
        </authorList>
    </citation>
    <scope>NUCLEOTIDE SEQUENCE [LARGE SCALE GENOMIC DNA]</scope>
    <source>
        <strain evidence="5">DSM 15288</strain>
    </source>
</reference>
<dbReference type="InterPro" id="IPR050625">
    <property type="entry name" value="ParA/MinD_ATPase"/>
</dbReference>
<proteinExistence type="predicted"/>
<organism evidence="4 5">
    <name type="scientific">Desulfitobacterium metallireducens DSM 15288</name>
    <dbReference type="NCBI Taxonomy" id="871968"/>
    <lineage>
        <taxon>Bacteria</taxon>
        <taxon>Bacillati</taxon>
        <taxon>Bacillota</taxon>
        <taxon>Clostridia</taxon>
        <taxon>Eubacteriales</taxon>
        <taxon>Desulfitobacteriaceae</taxon>
        <taxon>Desulfitobacterium</taxon>
    </lineage>
</organism>
<dbReference type="GO" id="GO:0005524">
    <property type="term" value="F:ATP binding"/>
    <property type="evidence" value="ECO:0007669"/>
    <property type="project" value="UniProtKB-KW"/>
</dbReference>
<keyword evidence="2" id="KW-0067">ATP-binding</keyword>
<dbReference type="OrthoDB" id="9816297at2"/>
<dbReference type="InterPro" id="IPR027417">
    <property type="entry name" value="P-loop_NTPase"/>
</dbReference>
<dbReference type="InterPro" id="IPR025501">
    <property type="entry name" value="MinD_FleN"/>
</dbReference>
<dbReference type="PANTHER" id="PTHR43384:SF4">
    <property type="entry name" value="CELLULOSE BIOSYNTHESIS PROTEIN BCSQ-RELATED"/>
    <property type="match status" value="1"/>
</dbReference>
<dbReference type="KEGG" id="dmt:DESME_12630"/>
<feature type="domain" description="AAA" evidence="3">
    <location>
        <begin position="24"/>
        <end position="174"/>
    </location>
</feature>
<evidence type="ECO:0000313" key="4">
    <source>
        <dbReference type="EMBL" id="AHF07772.1"/>
    </source>
</evidence>
<evidence type="ECO:0000313" key="5">
    <source>
        <dbReference type="Proteomes" id="UP000010847"/>
    </source>
</evidence>
<dbReference type="SUPFAM" id="SSF52540">
    <property type="entry name" value="P-loop containing nucleoside triphosphate hydrolases"/>
    <property type="match status" value="1"/>
</dbReference>
<dbReference type="GO" id="GO:0051782">
    <property type="term" value="P:negative regulation of cell division"/>
    <property type="evidence" value="ECO:0007669"/>
    <property type="project" value="TreeGrafter"/>
</dbReference>